<protein>
    <submittedName>
        <fullName evidence="1">Uncharacterized protein</fullName>
    </submittedName>
</protein>
<name>A0A090MQQ5_AFIFE</name>
<organism evidence="1 2">
    <name type="scientific">Afipia felis</name>
    <name type="common">Cat scratch disease bacillus</name>
    <dbReference type="NCBI Taxonomy" id="1035"/>
    <lineage>
        <taxon>Bacteria</taxon>
        <taxon>Pseudomonadati</taxon>
        <taxon>Pseudomonadota</taxon>
        <taxon>Alphaproteobacteria</taxon>
        <taxon>Hyphomicrobiales</taxon>
        <taxon>Nitrobacteraceae</taxon>
        <taxon>Afipia</taxon>
    </lineage>
</organism>
<evidence type="ECO:0000313" key="2">
    <source>
        <dbReference type="Proteomes" id="UP000035762"/>
    </source>
</evidence>
<keyword evidence="2" id="KW-1185">Reference proteome</keyword>
<gene>
    <name evidence="1" type="ORF">BN961_03126</name>
</gene>
<dbReference type="OrthoDB" id="7819637at2"/>
<evidence type="ECO:0000313" key="1">
    <source>
        <dbReference type="EMBL" id="CEG09696.1"/>
    </source>
</evidence>
<dbReference type="RefSeq" id="WP_048757523.1">
    <property type="nucleotide sequence ID" value="NZ_CCAZ020000002.1"/>
</dbReference>
<dbReference type="Proteomes" id="UP000035762">
    <property type="component" value="Unassembled WGS sequence"/>
</dbReference>
<proteinExistence type="predicted"/>
<dbReference type="STRING" id="1035.BN961_03126"/>
<dbReference type="EMBL" id="CCAZ020000002">
    <property type="protein sequence ID" value="CEG09696.1"/>
    <property type="molecule type" value="Genomic_DNA"/>
</dbReference>
<dbReference type="AlphaFoldDB" id="A0A090MQQ5"/>
<accession>A0A090MQQ5</accession>
<sequence>MGLPPKSYFHLTEIAERWNASIPDLACYTIDGLLEVAVMTIGTRVETGRFEVSDRGMLRVMEGEKILHGPQAVVSSDLWPVFRNGVGKIARFKPRHADGYIDLSQDVDFIAVTLQDLLVTRAERDRFEMTHGLATNETSDQPPEQPTEKCLFLQRNNYAEVVLNGEVFRLGLLQASIVRELHRASQSDNPWRHGKELLANSNARTMRMVDLFKTKRNWRTLIASDGRGYYRLNLPDRPAARLCHQAYRRLRFALAG</sequence>
<comment type="caution">
    <text evidence="1">The sequence shown here is derived from an EMBL/GenBank/DDBJ whole genome shotgun (WGS) entry which is preliminary data.</text>
</comment>
<reference evidence="1 2" key="1">
    <citation type="journal article" date="2014" name="Genome Announc.">
        <title>Genome Sequence of Afipia felis Strain 76713, Isolated in Hospital Water Using an Amoeba Co-Culture Procedure.</title>
        <authorList>
            <person name="Benamar S."/>
            <person name="La Scola B."/>
            <person name="Croce O."/>
        </authorList>
    </citation>
    <scope>NUCLEOTIDE SEQUENCE [LARGE SCALE GENOMIC DNA]</scope>
    <source>
        <strain evidence="1 2">76713</strain>
    </source>
</reference>